<keyword evidence="12" id="KW-1185">Reference proteome</keyword>
<dbReference type="Pfam" id="PF00072">
    <property type="entry name" value="Response_reg"/>
    <property type="match status" value="1"/>
</dbReference>
<dbReference type="InterPro" id="IPR006291">
    <property type="entry name" value="CusR-like"/>
</dbReference>
<keyword evidence="6" id="KW-0804">Transcription</keyword>
<dbReference type="InterPro" id="IPR001867">
    <property type="entry name" value="OmpR/PhoB-type_DNA-bd"/>
</dbReference>
<evidence type="ECO:0000256" key="2">
    <source>
        <dbReference type="ARBA" id="ARBA00022553"/>
    </source>
</evidence>
<dbReference type="STRING" id="1547922.ISF6_3979"/>
<dbReference type="Pfam" id="PF00486">
    <property type="entry name" value="Trans_reg_C"/>
    <property type="match status" value="1"/>
</dbReference>
<dbReference type="PANTHER" id="PTHR48111">
    <property type="entry name" value="REGULATOR OF RPOS"/>
    <property type="match status" value="1"/>
</dbReference>
<comment type="caution">
    <text evidence="11">The sequence shown here is derived from an EMBL/GenBank/DDBJ whole genome shotgun (WGS) entry which is preliminary data.</text>
</comment>
<keyword evidence="4" id="KW-0805">Transcription regulation</keyword>
<evidence type="ECO:0000313" key="11">
    <source>
        <dbReference type="EMBL" id="GAP34200.1"/>
    </source>
</evidence>
<feature type="modified residue" description="4-aspartylphosphate" evidence="7">
    <location>
        <position position="51"/>
    </location>
</feature>
<dbReference type="InterPro" id="IPR039420">
    <property type="entry name" value="WalR-like"/>
</dbReference>
<dbReference type="GO" id="GO:0000976">
    <property type="term" value="F:transcription cis-regulatory region binding"/>
    <property type="evidence" value="ECO:0007669"/>
    <property type="project" value="TreeGrafter"/>
</dbReference>
<evidence type="ECO:0000256" key="4">
    <source>
        <dbReference type="ARBA" id="ARBA00023015"/>
    </source>
</evidence>
<evidence type="ECO:0000256" key="1">
    <source>
        <dbReference type="ARBA" id="ARBA00022539"/>
    </source>
</evidence>
<dbReference type="InterPro" id="IPR011006">
    <property type="entry name" value="CheY-like_superfamily"/>
</dbReference>
<dbReference type="AlphaFoldDB" id="A0A0K8NW91"/>
<evidence type="ECO:0000313" key="12">
    <source>
        <dbReference type="Proteomes" id="UP000037660"/>
    </source>
</evidence>
<dbReference type="Gene3D" id="3.40.50.2300">
    <property type="match status" value="1"/>
</dbReference>
<dbReference type="PROSITE" id="PS50110">
    <property type="entry name" value="RESPONSE_REGULATORY"/>
    <property type="match status" value="1"/>
</dbReference>
<dbReference type="GO" id="GO:0006355">
    <property type="term" value="P:regulation of DNA-templated transcription"/>
    <property type="evidence" value="ECO:0007669"/>
    <property type="project" value="InterPro"/>
</dbReference>
<keyword evidence="1" id="KW-0104">Cadmium</keyword>
<feature type="DNA-binding region" description="OmpR/PhoB-type" evidence="8">
    <location>
        <begin position="126"/>
        <end position="224"/>
    </location>
</feature>
<evidence type="ECO:0000256" key="5">
    <source>
        <dbReference type="ARBA" id="ARBA00023125"/>
    </source>
</evidence>
<dbReference type="PROSITE" id="PS51755">
    <property type="entry name" value="OMPR_PHOB"/>
    <property type="match status" value="1"/>
</dbReference>
<dbReference type="OrthoDB" id="9802426at2"/>
<keyword evidence="2 7" id="KW-0597">Phosphoprotein</keyword>
<dbReference type="EMBL" id="BBYR01000006">
    <property type="protein sequence ID" value="GAP34200.1"/>
    <property type="molecule type" value="Genomic_DNA"/>
</dbReference>
<evidence type="ECO:0000259" key="9">
    <source>
        <dbReference type="PROSITE" id="PS50110"/>
    </source>
</evidence>
<dbReference type="GO" id="GO:0000156">
    <property type="term" value="F:phosphorelay response regulator activity"/>
    <property type="evidence" value="ECO:0007669"/>
    <property type="project" value="TreeGrafter"/>
</dbReference>
<dbReference type="NCBIfam" id="TIGR01387">
    <property type="entry name" value="cztR_silR_copR"/>
    <property type="match status" value="1"/>
</dbReference>
<dbReference type="GO" id="GO:0032993">
    <property type="term" value="C:protein-DNA complex"/>
    <property type="evidence" value="ECO:0007669"/>
    <property type="project" value="TreeGrafter"/>
</dbReference>
<dbReference type="RefSeq" id="WP_054018331.1">
    <property type="nucleotide sequence ID" value="NZ_BBYR01000006.1"/>
</dbReference>
<dbReference type="GO" id="GO:0005829">
    <property type="term" value="C:cytosol"/>
    <property type="evidence" value="ECO:0007669"/>
    <property type="project" value="TreeGrafter"/>
</dbReference>
<reference evidence="11 12" key="2">
    <citation type="journal article" date="2016" name="Science">
        <title>A bacterium that degrades and assimilates poly(ethylene terephthalate).</title>
        <authorList>
            <person name="Yoshida S."/>
            <person name="Hiraga K."/>
            <person name="Takehana T."/>
            <person name="Taniguchi I."/>
            <person name="Yamaji H."/>
            <person name="Maeda Y."/>
            <person name="Toyohara K."/>
            <person name="Miyamoto K."/>
            <person name="Kimura Y."/>
            <person name="Oda K."/>
        </authorList>
    </citation>
    <scope>NUCLEOTIDE SEQUENCE [LARGE SCALE GENOMIC DNA]</scope>
    <source>
        <strain evidence="12">NBRC 110686 / TISTR 2288 / 201-F6</strain>
    </source>
</reference>
<organism evidence="11 12">
    <name type="scientific">Piscinibacter sakaiensis</name>
    <name type="common">Ideonella sakaiensis</name>
    <dbReference type="NCBI Taxonomy" id="1547922"/>
    <lineage>
        <taxon>Bacteria</taxon>
        <taxon>Pseudomonadati</taxon>
        <taxon>Pseudomonadota</taxon>
        <taxon>Betaproteobacteria</taxon>
        <taxon>Burkholderiales</taxon>
        <taxon>Sphaerotilaceae</taxon>
        <taxon>Piscinibacter</taxon>
    </lineage>
</organism>
<evidence type="ECO:0000256" key="3">
    <source>
        <dbReference type="ARBA" id="ARBA00023012"/>
    </source>
</evidence>
<evidence type="ECO:0000256" key="8">
    <source>
        <dbReference type="PROSITE-ProRule" id="PRU01091"/>
    </source>
</evidence>
<dbReference type="SMART" id="SM00862">
    <property type="entry name" value="Trans_reg_C"/>
    <property type="match status" value="1"/>
</dbReference>
<reference evidence="12" key="1">
    <citation type="submission" date="2015-07" db="EMBL/GenBank/DDBJ databases">
        <title>Discovery of a poly(ethylene terephthalate assimilation.</title>
        <authorList>
            <person name="Yoshida S."/>
            <person name="Hiraga K."/>
            <person name="Takehana T."/>
            <person name="Taniguchi I."/>
            <person name="Yamaji H."/>
            <person name="Maeda Y."/>
            <person name="Toyohara K."/>
            <person name="Miyamoto K."/>
            <person name="Kimura Y."/>
            <person name="Oda K."/>
        </authorList>
    </citation>
    <scope>NUCLEOTIDE SEQUENCE [LARGE SCALE GENOMIC DNA]</scope>
    <source>
        <strain evidence="12">NBRC 110686 / TISTR 2288 / 201-F6</strain>
    </source>
</reference>
<feature type="domain" description="OmpR/PhoB-type" evidence="10">
    <location>
        <begin position="126"/>
        <end position="224"/>
    </location>
</feature>
<evidence type="ECO:0000256" key="6">
    <source>
        <dbReference type="ARBA" id="ARBA00023163"/>
    </source>
</evidence>
<dbReference type="SUPFAM" id="SSF52172">
    <property type="entry name" value="CheY-like"/>
    <property type="match status" value="1"/>
</dbReference>
<keyword evidence="5 8" id="KW-0238">DNA-binding</keyword>
<dbReference type="InterPro" id="IPR036388">
    <property type="entry name" value="WH-like_DNA-bd_sf"/>
</dbReference>
<proteinExistence type="predicted"/>
<dbReference type="Gene3D" id="1.10.10.10">
    <property type="entry name" value="Winged helix-like DNA-binding domain superfamily/Winged helix DNA-binding domain"/>
    <property type="match status" value="1"/>
</dbReference>
<dbReference type="CDD" id="cd00383">
    <property type="entry name" value="trans_reg_C"/>
    <property type="match status" value="1"/>
</dbReference>
<keyword evidence="3" id="KW-0902">Two-component regulatory system</keyword>
<dbReference type="Gene3D" id="6.10.250.690">
    <property type="match status" value="1"/>
</dbReference>
<name>A0A0K8NW91_PISS1</name>
<dbReference type="PANTHER" id="PTHR48111:SF76">
    <property type="entry name" value="TWO-COMPONENT RESPONSE REGULATOR"/>
    <property type="match status" value="1"/>
</dbReference>
<dbReference type="FunFam" id="3.40.50.2300:FF:000001">
    <property type="entry name" value="DNA-binding response regulator PhoB"/>
    <property type="match status" value="1"/>
</dbReference>
<protein>
    <submittedName>
        <fullName evidence="11">DNA-binding heavy metal response regulator</fullName>
    </submittedName>
</protein>
<sequence>MRILVVEDNAKLAGHLHRGLAESGYVVDVATDGIDGRHMAMEGSYDLLLLDVMLPGADGFTLLETLRQHKDTPVIMLTAADSVEDRVRGLRAGADDYLVKPFVFTELLARIQAVLRRGAAGAHHEPDRMVLGDLELDTIRRRAFRAGTRLDLTAQEYTLLSVLLRHRGEVMSRTVLTELVWDMNFDGDSNVVEVAIRRLRSKLDEPFPTKLLHTVRGMGYVLELDRGNDTDA</sequence>
<gene>
    <name evidence="11" type="ORF">ISF6_3979</name>
</gene>
<dbReference type="Proteomes" id="UP000037660">
    <property type="component" value="Unassembled WGS sequence"/>
</dbReference>
<accession>A0A0K8NW91</accession>
<dbReference type="InterPro" id="IPR001789">
    <property type="entry name" value="Sig_transdc_resp-reg_receiver"/>
</dbReference>
<dbReference type="CDD" id="cd19935">
    <property type="entry name" value="REC_OmpR_CusR-like"/>
    <property type="match status" value="1"/>
</dbReference>
<dbReference type="SMART" id="SM00448">
    <property type="entry name" value="REC"/>
    <property type="match status" value="1"/>
</dbReference>
<evidence type="ECO:0000256" key="7">
    <source>
        <dbReference type="PROSITE-ProRule" id="PRU00169"/>
    </source>
</evidence>
<dbReference type="FunFam" id="1.10.10.10:FF:000005">
    <property type="entry name" value="Two-component system response regulator"/>
    <property type="match status" value="1"/>
</dbReference>
<feature type="domain" description="Response regulatory" evidence="9">
    <location>
        <begin position="2"/>
        <end position="115"/>
    </location>
</feature>
<evidence type="ECO:0000259" key="10">
    <source>
        <dbReference type="PROSITE" id="PS51755"/>
    </source>
</evidence>